<sequence length="185" mass="21842">MDTGLVITLITILIILSFFLSFISLVLLTYLFTNLRKIMKQQEEIILLDNKIRHKVSKKIEKLATERLDEVIKQTTGKLEVELKKHFSDLADFTAYESNEMGKFIIRQQETMNKESQYYVANMHIKAEQQIEKYKQDRLKDVDKELREIVFKAAREVIGRSISFSEHEDLVNRALERAKKEKLFI</sequence>
<dbReference type="STRING" id="1797729.A3A60_03940"/>
<accession>A0A1F5HYF0</accession>
<evidence type="ECO:0000313" key="2">
    <source>
        <dbReference type="EMBL" id="OGE09194.1"/>
    </source>
</evidence>
<organism evidence="2 3">
    <name type="scientific">Candidatus Curtissbacteria bacterium RIFCSPLOWO2_01_FULL_42_26</name>
    <dbReference type="NCBI Taxonomy" id="1797729"/>
    <lineage>
        <taxon>Bacteria</taxon>
        <taxon>Candidatus Curtissiibacteriota</taxon>
    </lineage>
</organism>
<comment type="caution">
    <text evidence="2">The sequence shown here is derived from an EMBL/GenBank/DDBJ whole genome shotgun (WGS) entry which is preliminary data.</text>
</comment>
<keyword evidence="1" id="KW-0812">Transmembrane</keyword>
<evidence type="ECO:0000313" key="3">
    <source>
        <dbReference type="Proteomes" id="UP000179227"/>
    </source>
</evidence>
<reference evidence="2 3" key="1">
    <citation type="journal article" date="2016" name="Nat. Commun.">
        <title>Thousands of microbial genomes shed light on interconnected biogeochemical processes in an aquifer system.</title>
        <authorList>
            <person name="Anantharaman K."/>
            <person name="Brown C.T."/>
            <person name="Hug L.A."/>
            <person name="Sharon I."/>
            <person name="Castelle C.J."/>
            <person name="Probst A.J."/>
            <person name="Thomas B.C."/>
            <person name="Singh A."/>
            <person name="Wilkins M.J."/>
            <person name="Karaoz U."/>
            <person name="Brodie E.L."/>
            <person name="Williams K.H."/>
            <person name="Hubbard S.S."/>
            <person name="Banfield J.F."/>
        </authorList>
    </citation>
    <scope>NUCLEOTIDE SEQUENCE [LARGE SCALE GENOMIC DNA]</scope>
</reference>
<gene>
    <name evidence="2" type="ORF">A3A60_03940</name>
</gene>
<evidence type="ECO:0000256" key="1">
    <source>
        <dbReference type="SAM" id="Phobius"/>
    </source>
</evidence>
<proteinExistence type="predicted"/>
<dbReference type="Proteomes" id="UP000179227">
    <property type="component" value="Unassembled WGS sequence"/>
</dbReference>
<feature type="transmembrane region" description="Helical" evidence="1">
    <location>
        <begin position="6"/>
        <end position="32"/>
    </location>
</feature>
<evidence type="ECO:0008006" key="4">
    <source>
        <dbReference type="Google" id="ProtNLM"/>
    </source>
</evidence>
<dbReference type="EMBL" id="MFBS01000022">
    <property type="protein sequence ID" value="OGE09194.1"/>
    <property type="molecule type" value="Genomic_DNA"/>
</dbReference>
<protein>
    <recommendedName>
        <fullName evidence="4">ATP synthase subunit b</fullName>
    </recommendedName>
</protein>
<dbReference type="AlphaFoldDB" id="A0A1F5HYF0"/>
<keyword evidence="1" id="KW-0472">Membrane</keyword>
<keyword evidence="1" id="KW-1133">Transmembrane helix</keyword>
<name>A0A1F5HYF0_9BACT</name>